<dbReference type="EMBL" id="CAJOBD010001804">
    <property type="protein sequence ID" value="CAF3832858.1"/>
    <property type="molecule type" value="Genomic_DNA"/>
</dbReference>
<protein>
    <recommendedName>
        <fullName evidence="4">DDE-1 domain-containing protein</fullName>
    </recommendedName>
</protein>
<proteinExistence type="predicted"/>
<organism evidence="2 3">
    <name type="scientific">Rotaria sordida</name>
    <dbReference type="NCBI Taxonomy" id="392033"/>
    <lineage>
        <taxon>Eukaryota</taxon>
        <taxon>Metazoa</taxon>
        <taxon>Spiralia</taxon>
        <taxon>Gnathifera</taxon>
        <taxon>Rotifera</taxon>
        <taxon>Eurotatoria</taxon>
        <taxon>Bdelloidea</taxon>
        <taxon>Philodinida</taxon>
        <taxon>Philodinidae</taxon>
        <taxon>Rotaria</taxon>
    </lineage>
</organism>
<evidence type="ECO:0000313" key="3">
    <source>
        <dbReference type="Proteomes" id="UP000663836"/>
    </source>
</evidence>
<feature type="compositionally biased region" description="Acidic residues" evidence="1">
    <location>
        <begin position="554"/>
        <end position="565"/>
    </location>
</feature>
<evidence type="ECO:0008006" key="4">
    <source>
        <dbReference type="Google" id="ProtNLM"/>
    </source>
</evidence>
<reference evidence="2" key="1">
    <citation type="submission" date="2021-02" db="EMBL/GenBank/DDBJ databases">
        <authorList>
            <person name="Nowell W R."/>
        </authorList>
    </citation>
    <scope>NUCLEOTIDE SEQUENCE</scope>
</reference>
<name>A0A819DBT2_9BILA</name>
<evidence type="ECO:0000256" key="1">
    <source>
        <dbReference type="SAM" id="MobiDB-lite"/>
    </source>
</evidence>
<accession>A0A819DBT2</accession>
<feature type="compositionally biased region" description="Acidic residues" evidence="1">
    <location>
        <begin position="520"/>
        <end position="533"/>
    </location>
</feature>
<feature type="region of interest" description="Disordered" evidence="1">
    <location>
        <begin position="513"/>
        <end position="565"/>
    </location>
</feature>
<dbReference type="AlphaFoldDB" id="A0A819DBT2"/>
<dbReference type="Proteomes" id="UP000663836">
    <property type="component" value="Unassembled WGS sequence"/>
</dbReference>
<gene>
    <name evidence="2" type="ORF">JBS370_LOCUS17167</name>
</gene>
<evidence type="ECO:0000313" key="2">
    <source>
        <dbReference type="EMBL" id="CAF3832858.1"/>
    </source>
</evidence>
<comment type="caution">
    <text evidence="2">The sequence shown here is derived from an EMBL/GenBank/DDBJ whole genome shotgun (WGS) entry which is preliminary data.</text>
</comment>
<sequence length="596" mass="69138">MNLLNVAKHLLHLAQTEYGFEKSATTNDEFFLAERLYEILKSIKDSHFSELYTYDCLDFDDECDEMTTEEESDDDNDDYDENEDSDIQTHFTLEEMENIIEWVDQHPNAKIATISNRFKKKRAIEKETVHDADLELYAIQKARELTWDTFKASKCFINTFKRENRISSRRYNKIITRTNPNRKFCTLNDAHNWIDSKRTLISKYSSHQILNSDHCSFQQEYIPPRTLSFTGERTTEVAVKKKYNTTHSYTVQPVTSADGHLLDKFLLILQEKENTFGVNVQKKLIVPPNVVVKASKSGKSSDEKHHAFLNEVLRPLVGKKFLLFLDSWKTQADLTKFRAAFPNQDSQLLIFPEGSTGYIQPQDLSLFRSWRFIHEKIEHYIHINRTEMNVLSTPLHSTSTLIRHLRDVHELDEFKSKEKLVYRSKQKRMPVKLKKKLDCALITTIIENGRSFGDFSKSGFQNLGLWTEKNVKTTTTAIETNPYDSELRLSDSLQKINIINDEQLMNEVHAIENDDKHSETDDENDDSEEDDINQNDNGDTFLDEDDSISINSESDIESSDDSYQDIFEVDVDVNPNESSDLSLPQPDPCICLTIDK</sequence>